<evidence type="ECO:0000313" key="1">
    <source>
        <dbReference type="EMBL" id="KAK9000900.1"/>
    </source>
</evidence>
<name>A0ABR2QJQ1_9ROSI</name>
<protein>
    <submittedName>
        <fullName evidence="1">Uncharacterized protein</fullName>
    </submittedName>
</protein>
<dbReference type="EMBL" id="JBBPBN010000037">
    <property type="protein sequence ID" value="KAK9000900.1"/>
    <property type="molecule type" value="Genomic_DNA"/>
</dbReference>
<gene>
    <name evidence="1" type="ORF">V6N11_081381</name>
</gene>
<dbReference type="Proteomes" id="UP001396334">
    <property type="component" value="Unassembled WGS sequence"/>
</dbReference>
<reference evidence="1 2" key="1">
    <citation type="journal article" date="2024" name="G3 (Bethesda)">
        <title>Genome assembly of Hibiscus sabdariffa L. provides insights into metabolisms of medicinal natural products.</title>
        <authorList>
            <person name="Kim T."/>
        </authorList>
    </citation>
    <scope>NUCLEOTIDE SEQUENCE [LARGE SCALE GENOMIC DNA]</scope>
    <source>
        <strain evidence="1">TK-2024</strain>
        <tissue evidence="1">Old leaves</tissue>
    </source>
</reference>
<organism evidence="1 2">
    <name type="scientific">Hibiscus sabdariffa</name>
    <name type="common">roselle</name>
    <dbReference type="NCBI Taxonomy" id="183260"/>
    <lineage>
        <taxon>Eukaryota</taxon>
        <taxon>Viridiplantae</taxon>
        <taxon>Streptophyta</taxon>
        <taxon>Embryophyta</taxon>
        <taxon>Tracheophyta</taxon>
        <taxon>Spermatophyta</taxon>
        <taxon>Magnoliopsida</taxon>
        <taxon>eudicotyledons</taxon>
        <taxon>Gunneridae</taxon>
        <taxon>Pentapetalae</taxon>
        <taxon>rosids</taxon>
        <taxon>malvids</taxon>
        <taxon>Malvales</taxon>
        <taxon>Malvaceae</taxon>
        <taxon>Malvoideae</taxon>
        <taxon>Hibiscus</taxon>
    </lineage>
</organism>
<proteinExistence type="predicted"/>
<comment type="caution">
    <text evidence="1">The sequence shown here is derived from an EMBL/GenBank/DDBJ whole genome shotgun (WGS) entry which is preliminary data.</text>
</comment>
<keyword evidence="2" id="KW-1185">Reference proteome</keyword>
<evidence type="ECO:0000313" key="2">
    <source>
        <dbReference type="Proteomes" id="UP001396334"/>
    </source>
</evidence>
<sequence>MLIPPTICVTPKSLLMELCKKSEDNDTWKIDDFQNVPSIDFHRILAEVCHDNWLEQQLPQQRRLQPTMMEINANEVIKRLDVLIILPNNIFMPSGTIARWSIYMNFKGEGHKDTSTMAAQREVVEIPLAKVFLGRIVTRWRLRMDYKKYRKLPTFLD</sequence>
<accession>A0ABR2QJQ1</accession>